<evidence type="ECO:0000256" key="2">
    <source>
        <dbReference type="ARBA" id="ARBA00023015"/>
    </source>
</evidence>
<dbReference type="PATRIC" id="fig|189381.9.peg.3422"/>
<name>A0A161TIR9_9BACI</name>
<dbReference type="PANTHER" id="PTHR43133:SF52">
    <property type="entry name" value="ECF RNA POLYMERASE SIGMA FACTOR SIGL"/>
    <property type="match status" value="1"/>
</dbReference>
<evidence type="ECO:0000313" key="8">
    <source>
        <dbReference type="EMBL" id="KZE51130.1"/>
    </source>
</evidence>
<protein>
    <submittedName>
        <fullName evidence="8">Uncharacterized protein</fullName>
    </submittedName>
</protein>
<dbReference type="Pfam" id="PF08281">
    <property type="entry name" value="Sigma70_r4_2"/>
    <property type="match status" value="1"/>
</dbReference>
<reference evidence="9" key="1">
    <citation type="submission" date="2016-01" db="EMBL/GenBank/DDBJ databases">
        <title>Whole genome sequencing of Bhargavaea cecembensis T14.</title>
        <authorList>
            <person name="Hong K.W."/>
        </authorList>
    </citation>
    <scope>NUCLEOTIDE SEQUENCE [LARGE SCALE GENOMIC DNA]</scope>
    <source>
        <strain evidence="9">M19</strain>
    </source>
</reference>
<dbReference type="PANTHER" id="PTHR43133">
    <property type="entry name" value="RNA POLYMERASE ECF-TYPE SIGMA FACTO"/>
    <property type="match status" value="1"/>
</dbReference>
<dbReference type="RefSeq" id="WP_048005587.1">
    <property type="nucleotide sequence ID" value="NZ_CP085398.1"/>
</dbReference>
<feature type="domain" description="RNA polymerase sigma-70 region 2" evidence="6">
    <location>
        <begin position="14"/>
        <end position="79"/>
    </location>
</feature>
<dbReference type="InterPro" id="IPR007627">
    <property type="entry name" value="RNA_pol_sigma70_r2"/>
</dbReference>
<feature type="domain" description="RNA polymerase sigma factor 70 region 4 type 2" evidence="7">
    <location>
        <begin position="107"/>
        <end position="159"/>
    </location>
</feature>
<gene>
    <name evidence="8" type="ORF">AV649_17355</name>
</gene>
<dbReference type="CDD" id="cd06171">
    <property type="entry name" value="Sigma70_r4"/>
    <property type="match status" value="1"/>
</dbReference>
<dbReference type="GO" id="GO:0003677">
    <property type="term" value="F:DNA binding"/>
    <property type="evidence" value="ECO:0007669"/>
    <property type="project" value="UniProtKB-KW"/>
</dbReference>
<dbReference type="InterPro" id="IPR013249">
    <property type="entry name" value="RNA_pol_sigma70_r4_t2"/>
</dbReference>
<keyword evidence="3" id="KW-0731">Sigma factor</keyword>
<comment type="similarity">
    <text evidence="1">Belongs to the sigma-70 factor family. ECF subfamily.</text>
</comment>
<organism evidence="8 9">
    <name type="scientific">Rossellomorea marisflavi</name>
    <dbReference type="NCBI Taxonomy" id="189381"/>
    <lineage>
        <taxon>Bacteria</taxon>
        <taxon>Bacillati</taxon>
        <taxon>Bacillota</taxon>
        <taxon>Bacilli</taxon>
        <taxon>Bacillales</taxon>
        <taxon>Bacillaceae</taxon>
        <taxon>Rossellomorea</taxon>
    </lineage>
</organism>
<dbReference type="InterPro" id="IPR013325">
    <property type="entry name" value="RNA_pol_sigma_r2"/>
</dbReference>
<dbReference type="InterPro" id="IPR013324">
    <property type="entry name" value="RNA_pol_sigma_r3/r4-like"/>
</dbReference>
<keyword evidence="2" id="KW-0805">Transcription regulation</keyword>
<evidence type="ECO:0000256" key="4">
    <source>
        <dbReference type="ARBA" id="ARBA00023125"/>
    </source>
</evidence>
<dbReference type="GO" id="GO:0006352">
    <property type="term" value="P:DNA-templated transcription initiation"/>
    <property type="evidence" value="ECO:0007669"/>
    <property type="project" value="InterPro"/>
</dbReference>
<dbReference type="Pfam" id="PF04542">
    <property type="entry name" value="Sigma70_r2"/>
    <property type="match status" value="1"/>
</dbReference>
<dbReference type="InterPro" id="IPR036388">
    <property type="entry name" value="WH-like_DNA-bd_sf"/>
</dbReference>
<evidence type="ECO:0000259" key="7">
    <source>
        <dbReference type="Pfam" id="PF08281"/>
    </source>
</evidence>
<dbReference type="GO" id="GO:0016987">
    <property type="term" value="F:sigma factor activity"/>
    <property type="evidence" value="ECO:0007669"/>
    <property type="project" value="UniProtKB-KW"/>
</dbReference>
<evidence type="ECO:0000256" key="1">
    <source>
        <dbReference type="ARBA" id="ARBA00010641"/>
    </source>
</evidence>
<accession>A0A161TIR9</accession>
<evidence type="ECO:0000256" key="5">
    <source>
        <dbReference type="ARBA" id="ARBA00023163"/>
    </source>
</evidence>
<dbReference type="InterPro" id="IPR039425">
    <property type="entry name" value="RNA_pol_sigma-70-like"/>
</dbReference>
<dbReference type="Gene3D" id="1.10.1740.10">
    <property type="match status" value="1"/>
</dbReference>
<dbReference type="Gene3D" id="1.10.10.10">
    <property type="entry name" value="Winged helix-like DNA-binding domain superfamily/Winged helix DNA-binding domain"/>
    <property type="match status" value="1"/>
</dbReference>
<dbReference type="SUPFAM" id="SSF88946">
    <property type="entry name" value="Sigma2 domain of RNA polymerase sigma factors"/>
    <property type="match status" value="1"/>
</dbReference>
<proteinExistence type="inferred from homology"/>
<evidence type="ECO:0000313" key="9">
    <source>
        <dbReference type="Proteomes" id="UP000076510"/>
    </source>
</evidence>
<sequence>MDEGYRKQKIREWYVEYSDAIFRYIVLMIGDREQAKDLTHDTFLKAFHRLEGFQGEMSDKNWLYRIARNATIDFIRKRKPLHYVTEMFTGMGGATPEDVVEAGEEERMVYDAMSRLKRSYREVLLLRKIKGLSIRETADVLGWKESKVKTTLSRALQAMKAQLEKEGYHRE</sequence>
<dbReference type="SUPFAM" id="SSF88659">
    <property type="entry name" value="Sigma3 and sigma4 domains of RNA polymerase sigma factors"/>
    <property type="match status" value="1"/>
</dbReference>
<dbReference type="NCBIfam" id="TIGR02937">
    <property type="entry name" value="sigma70-ECF"/>
    <property type="match status" value="1"/>
</dbReference>
<comment type="caution">
    <text evidence="8">The sequence shown here is derived from an EMBL/GenBank/DDBJ whole genome shotgun (WGS) entry which is preliminary data.</text>
</comment>
<dbReference type="Proteomes" id="UP000076510">
    <property type="component" value="Unassembled WGS sequence"/>
</dbReference>
<dbReference type="AlphaFoldDB" id="A0A161TIR9"/>
<dbReference type="InterPro" id="IPR014284">
    <property type="entry name" value="RNA_pol_sigma-70_dom"/>
</dbReference>
<evidence type="ECO:0000256" key="3">
    <source>
        <dbReference type="ARBA" id="ARBA00023082"/>
    </source>
</evidence>
<keyword evidence="5" id="KW-0804">Transcription</keyword>
<evidence type="ECO:0000259" key="6">
    <source>
        <dbReference type="Pfam" id="PF04542"/>
    </source>
</evidence>
<keyword evidence="4" id="KW-0238">DNA-binding</keyword>
<dbReference type="OrthoDB" id="306910at2"/>
<dbReference type="EMBL" id="LQQY01000009">
    <property type="protein sequence ID" value="KZE51130.1"/>
    <property type="molecule type" value="Genomic_DNA"/>
</dbReference>